<name>A0A813HZ22_POLGL</name>
<comment type="caution">
    <text evidence="3">The sequence shown here is derived from an EMBL/GenBank/DDBJ whole genome shotgun (WGS) entry which is preliminary data.</text>
</comment>
<dbReference type="Gene3D" id="3.40.50.150">
    <property type="entry name" value="Vaccinia Virus protein VP39"/>
    <property type="match status" value="1"/>
</dbReference>
<dbReference type="Proteomes" id="UP000626109">
    <property type="component" value="Unassembled WGS sequence"/>
</dbReference>
<proteinExistence type="predicted"/>
<organism evidence="3 4">
    <name type="scientific">Polarella glacialis</name>
    <name type="common">Dinoflagellate</name>
    <dbReference type="NCBI Taxonomy" id="89957"/>
    <lineage>
        <taxon>Eukaryota</taxon>
        <taxon>Sar</taxon>
        <taxon>Alveolata</taxon>
        <taxon>Dinophyceae</taxon>
        <taxon>Suessiales</taxon>
        <taxon>Suessiaceae</taxon>
        <taxon>Polarella</taxon>
    </lineage>
</organism>
<evidence type="ECO:0000313" key="3">
    <source>
        <dbReference type="EMBL" id="CAE8644352.1"/>
    </source>
</evidence>
<dbReference type="AlphaFoldDB" id="A0A813HZ22"/>
<dbReference type="EMBL" id="CAJNNW010002539">
    <property type="protein sequence ID" value="CAE8644352.1"/>
    <property type="molecule type" value="Genomic_DNA"/>
</dbReference>
<dbReference type="CDD" id="cd02440">
    <property type="entry name" value="AdoMet_MTases"/>
    <property type="match status" value="1"/>
</dbReference>
<dbReference type="SUPFAM" id="SSF53335">
    <property type="entry name" value="S-adenosyl-L-methionine-dependent methyltransferases"/>
    <property type="match status" value="1"/>
</dbReference>
<evidence type="ECO:0000313" key="2">
    <source>
        <dbReference type="EMBL" id="CAE8621941.1"/>
    </source>
</evidence>
<dbReference type="PANTHER" id="PTHR12496:SF0">
    <property type="entry name" value="METHYLTRANSFERASE DOMAIN-CONTAINING PROTEIN"/>
    <property type="match status" value="1"/>
</dbReference>
<dbReference type="Proteomes" id="UP000654075">
    <property type="component" value="Unassembled WGS sequence"/>
</dbReference>
<evidence type="ECO:0000313" key="5">
    <source>
        <dbReference type="Proteomes" id="UP000654075"/>
    </source>
</evidence>
<dbReference type="OrthoDB" id="447401at2759"/>
<reference evidence="3" key="1">
    <citation type="submission" date="2021-02" db="EMBL/GenBank/DDBJ databases">
        <authorList>
            <person name="Dougan E. K."/>
            <person name="Rhodes N."/>
            <person name="Thang M."/>
            <person name="Chan C."/>
        </authorList>
    </citation>
    <scope>NUCLEOTIDE SEQUENCE</scope>
</reference>
<sequence length="329" mass="34772">MLLTAPPEASNFPVQAFRVKQKKADQVTAFVRAIRASFYLSPSGIRRVVDVGSGMGTLTRELQHQLGLEVIGLDRDPLLVAGAKKMADKLGLSSRSLSFELCDVRHSGALVELLRPGDLVVGLHPCGSLGEDVVAAVKVAGAELRSQKPSLLMVSCCLHGKAWAPVANPRPACSQLGQELGLVLPREALEKANLWAPGSSGATLGSAFARLGLRRLLELRGEPCGPSPQAPSLRGLGRGDFQFLARQALERRGLPPPTASELAAAEQAAAVQLPVFRRLELLTPLVGDVVELAVSLDRAAALEESGYDSALGRLFQSSASPRNLAIYAG</sequence>
<gene>
    <name evidence="2" type="ORF">PGLA1383_LOCUS39461</name>
    <name evidence="3" type="ORF">PGLA2088_LOCUS2990</name>
</gene>
<feature type="domain" description="Methyltransferase" evidence="1">
    <location>
        <begin position="22"/>
        <end position="159"/>
    </location>
</feature>
<dbReference type="InterPro" id="IPR025714">
    <property type="entry name" value="Methyltranfer_dom"/>
</dbReference>
<evidence type="ECO:0000313" key="4">
    <source>
        <dbReference type="Proteomes" id="UP000626109"/>
    </source>
</evidence>
<accession>A0A813HZ22</accession>
<dbReference type="EMBL" id="CAJNNV010027846">
    <property type="protein sequence ID" value="CAE8621941.1"/>
    <property type="molecule type" value="Genomic_DNA"/>
</dbReference>
<dbReference type="Pfam" id="PF13679">
    <property type="entry name" value="Methyltransf_32"/>
    <property type="match status" value="1"/>
</dbReference>
<protein>
    <recommendedName>
        <fullName evidence="1">Methyltransferase domain-containing protein</fullName>
    </recommendedName>
</protein>
<dbReference type="PANTHER" id="PTHR12496">
    <property type="entry name" value="CGI-41 METHYLTRANSFERASE"/>
    <property type="match status" value="1"/>
</dbReference>
<dbReference type="InterPro" id="IPR029063">
    <property type="entry name" value="SAM-dependent_MTases_sf"/>
</dbReference>
<keyword evidence="5" id="KW-1185">Reference proteome</keyword>
<evidence type="ECO:0000259" key="1">
    <source>
        <dbReference type="Pfam" id="PF13679"/>
    </source>
</evidence>
<dbReference type="InterPro" id="IPR052220">
    <property type="entry name" value="METTL25"/>
</dbReference>